<keyword evidence="3 9" id="KW-1003">Cell membrane</keyword>
<feature type="compositionally biased region" description="Basic and acidic residues" evidence="10">
    <location>
        <begin position="125"/>
        <end position="136"/>
    </location>
</feature>
<sequence>MFTSVGWSEIAVLFVVGLIVIGPERLPRVIEEVRAAILAARTAIDNAKRSMNEEFGPEFEDISGSLGELAAMQRMGPRAILTKTLFDGDDSVLDAFDPKKIMSGDTAGRAHRQRAAEQGTTVSRAAEETVRVDRPSDGSTSSRPVAPPPPDAGRSGAGDWSDVT</sequence>
<organism evidence="11 12">
    <name type="scientific">Corynebacterium marambiense</name>
    <dbReference type="NCBI Taxonomy" id="2765364"/>
    <lineage>
        <taxon>Bacteria</taxon>
        <taxon>Bacillati</taxon>
        <taxon>Actinomycetota</taxon>
        <taxon>Actinomycetes</taxon>
        <taxon>Mycobacteriales</taxon>
        <taxon>Corynebacteriaceae</taxon>
        <taxon>Corynebacterium</taxon>
    </lineage>
</organism>
<dbReference type="RefSeq" id="WP_198735592.1">
    <property type="nucleotide sequence ID" value="NZ_JAEIOT010000005.1"/>
</dbReference>
<evidence type="ECO:0000256" key="6">
    <source>
        <dbReference type="ARBA" id="ARBA00022989"/>
    </source>
</evidence>
<keyword evidence="4 9" id="KW-0812">Transmembrane</keyword>
<dbReference type="InterPro" id="IPR003369">
    <property type="entry name" value="TatA/B/E"/>
</dbReference>
<evidence type="ECO:0000313" key="12">
    <source>
        <dbReference type="Proteomes" id="UP000625574"/>
    </source>
</evidence>
<keyword evidence="2 9" id="KW-0813">Transport</keyword>
<dbReference type="EMBL" id="JAEIOT010000005">
    <property type="protein sequence ID" value="MBI9000141.1"/>
    <property type="molecule type" value="Genomic_DNA"/>
</dbReference>
<evidence type="ECO:0000256" key="1">
    <source>
        <dbReference type="ARBA" id="ARBA00004167"/>
    </source>
</evidence>
<dbReference type="NCBIfam" id="TIGR01410">
    <property type="entry name" value="tatB"/>
    <property type="match status" value="1"/>
</dbReference>
<comment type="similarity">
    <text evidence="9">Belongs to the TatB family.</text>
</comment>
<evidence type="ECO:0000256" key="8">
    <source>
        <dbReference type="ARBA" id="ARBA00023136"/>
    </source>
</evidence>
<evidence type="ECO:0000256" key="2">
    <source>
        <dbReference type="ARBA" id="ARBA00022448"/>
    </source>
</evidence>
<comment type="function">
    <text evidence="9">Part of the twin-arginine translocation (Tat) system that transports large folded proteins containing a characteristic twin-arginine motif in their signal peptide across membranes. Together with TatC, TatB is part of a receptor directly interacting with Tat signal peptides. TatB may form an oligomeric binding site that transiently accommodates folded Tat precursor proteins before their translocation.</text>
</comment>
<proteinExistence type="inferred from homology"/>
<name>A0ABS0VUV6_9CORY</name>
<dbReference type="InterPro" id="IPR018448">
    <property type="entry name" value="TatB"/>
</dbReference>
<dbReference type="HAMAP" id="MF_00237">
    <property type="entry name" value="TatB"/>
    <property type="match status" value="1"/>
</dbReference>
<comment type="subcellular location">
    <subcellularLocation>
        <location evidence="9">Cell membrane</location>
        <topology evidence="9">Single-pass membrane protein</topology>
    </subcellularLocation>
    <subcellularLocation>
        <location evidence="1">Membrane</location>
        <topology evidence="1">Single-pass membrane protein</topology>
    </subcellularLocation>
</comment>
<keyword evidence="5 9" id="KW-0653">Protein transport</keyword>
<keyword evidence="6 9" id="KW-1133">Transmembrane helix</keyword>
<protein>
    <recommendedName>
        <fullName evidence="9">Sec-independent protein translocase protein TatB</fullName>
    </recommendedName>
</protein>
<evidence type="ECO:0000256" key="7">
    <source>
        <dbReference type="ARBA" id="ARBA00023010"/>
    </source>
</evidence>
<comment type="caution">
    <text evidence="11">The sequence shown here is derived from an EMBL/GenBank/DDBJ whole genome shotgun (WGS) entry which is preliminary data.</text>
</comment>
<dbReference type="Pfam" id="PF02416">
    <property type="entry name" value="TatA_B_E"/>
    <property type="match status" value="1"/>
</dbReference>
<keyword evidence="8 9" id="KW-0472">Membrane</keyword>
<dbReference type="Gene3D" id="1.20.5.3310">
    <property type="match status" value="1"/>
</dbReference>
<dbReference type="PRINTS" id="PR01506">
    <property type="entry name" value="TATBPROTEIN"/>
</dbReference>
<dbReference type="Proteomes" id="UP000625574">
    <property type="component" value="Unassembled WGS sequence"/>
</dbReference>
<evidence type="ECO:0000256" key="10">
    <source>
        <dbReference type="SAM" id="MobiDB-lite"/>
    </source>
</evidence>
<accession>A0ABS0VUV6</accession>
<evidence type="ECO:0000256" key="5">
    <source>
        <dbReference type="ARBA" id="ARBA00022927"/>
    </source>
</evidence>
<keyword evidence="7 9" id="KW-0811">Translocation</keyword>
<evidence type="ECO:0000313" key="11">
    <source>
        <dbReference type="EMBL" id="MBI9000141.1"/>
    </source>
</evidence>
<gene>
    <name evidence="9 11" type="primary">tatB</name>
    <name evidence="11" type="ORF">JDV76_04030</name>
</gene>
<comment type="subunit">
    <text evidence="9">The Tat system comprises two distinct complexes: a TatABC complex, containing multiple copies of TatA, TatB and TatC subunits, and a separate TatA complex, containing only TatA subunits. Substrates initially bind to the TatABC complex, which probably triggers association of the separate TatA complex to form the active translocon.</text>
</comment>
<feature type="region of interest" description="Disordered" evidence="10">
    <location>
        <begin position="99"/>
        <end position="164"/>
    </location>
</feature>
<reference evidence="11 12" key="1">
    <citation type="submission" date="2020-12" db="EMBL/GenBank/DDBJ databases">
        <title>Genome public.</title>
        <authorList>
            <person name="Sun Q."/>
        </authorList>
    </citation>
    <scope>NUCLEOTIDE SEQUENCE [LARGE SCALE GENOMIC DNA]</scope>
    <source>
        <strain evidence="11 12">CCM 8864</strain>
    </source>
</reference>
<keyword evidence="12" id="KW-1185">Reference proteome</keyword>
<evidence type="ECO:0000256" key="3">
    <source>
        <dbReference type="ARBA" id="ARBA00022475"/>
    </source>
</evidence>
<evidence type="ECO:0000256" key="4">
    <source>
        <dbReference type="ARBA" id="ARBA00022692"/>
    </source>
</evidence>
<evidence type="ECO:0000256" key="9">
    <source>
        <dbReference type="HAMAP-Rule" id="MF_00237"/>
    </source>
</evidence>